<organism evidence="1 2">
    <name type="scientific">Falsiporphyromonas endometrii</name>
    <dbReference type="NCBI Taxonomy" id="1387297"/>
    <lineage>
        <taxon>Bacteria</taxon>
        <taxon>Pseudomonadati</taxon>
        <taxon>Bacteroidota</taxon>
        <taxon>Bacteroidia</taxon>
        <taxon>Bacteroidales</taxon>
        <taxon>Porphyromonadaceae</taxon>
        <taxon>Falsiporphyromonas</taxon>
    </lineage>
</organism>
<name>A0ABV9K5N6_9PORP</name>
<sequence length="89" mass="9862">MEISILLTILFIIISLGGAFLQDGKICPIVSLQMDASINIKNDLNNSSSIWAVKFNKRDLDLLNTVTLDSILKAIQISLNQLQNIKFEG</sequence>
<dbReference type="RefSeq" id="WP_380077635.1">
    <property type="nucleotide sequence ID" value="NZ_JBHSGO010000043.1"/>
</dbReference>
<proteinExistence type="predicted"/>
<accession>A0ABV9K5N6</accession>
<dbReference type="EMBL" id="JBHSGO010000043">
    <property type="protein sequence ID" value="MFC4665470.1"/>
    <property type="molecule type" value="Genomic_DNA"/>
</dbReference>
<protein>
    <submittedName>
        <fullName evidence="1">Uncharacterized protein</fullName>
    </submittedName>
</protein>
<evidence type="ECO:0000313" key="2">
    <source>
        <dbReference type="Proteomes" id="UP001596020"/>
    </source>
</evidence>
<comment type="caution">
    <text evidence="1">The sequence shown here is derived from an EMBL/GenBank/DDBJ whole genome shotgun (WGS) entry which is preliminary data.</text>
</comment>
<gene>
    <name evidence="1" type="ORF">ACFO3G_02410</name>
</gene>
<reference evidence="2" key="1">
    <citation type="journal article" date="2019" name="Int. J. Syst. Evol. Microbiol.">
        <title>The Global Catalogue of Microorganisms (GCM) 10K type strain sequencing project: providing services to taxonomists for standard genome sequencing and annotation.</title>
        <authorList>
            <consortium name="The Broad Institute Genomics Platform"/>
            <consortium name="The Broad Institute Genome Sequencing Center for Infectious Disease"/>
            <person name="Wu L."/>
            <person name="Ma J."/>
        </authorList>
    </citation>
    <scope>NUCLEOTIDE SEQUENCE [LARGE SCALE GENOMIC DNA]</scope>
    <source>
        <strain evidence="2">CGMCC 4.7357</strain>
    </source>
</reference>
<evidence type="ECO:0000313" key="1">
    <source>
        <dbReference type="EMBL" id="MFC4665470.1"/>
    </source>
</evidence>
<keyword evidence="2" id="KW-1185">Reference proteome</keyword>
<dbReference type="Proteomes" id="UP001596020">
    <property type="component" value="Unassembled WGS sequence"/>
</dbReference>